<feature type="transmembrane region" description="Helical" evidence="2">
    <location>
        <begin position="87"/>
        <end position="104"/>
    </location>
</feature>
<accession>A0A318HKV0</accession>
<dbReference type="OrthoDB" id="139907at2"/>
<feature type="transmembrane region" description="Helical" evidence="2">
    <location>
        <begin position="359"/>
        <end position="380"/>
    </location>
</feature>
<evidence type="ECO:0000313" key="3">
    <source>
        <dbReference type="EMBL" id="PXX03206.1"/>
    </source>
</evidence>
<feature type="transmembrane region" description="Helical" evidence="2">
    <location>
        <begin position="276"/>
        <end position="294"/>
    </location>
</feature>
<keyword evidence="4" id="KW-1185">Reference proteome</keyword>
<feature type="transmembrane region" description="Helical" evidence="2">
    <location>
        <begin position="237"/>
        <end position="269"/>
    </location>
</feature>
<feature type="transmembrane region" description="Helical" evidence="2">
    <location>
        <begin position="386"/>
        <end position="406"/>
    </location>
</feature>
<dbReference type="Proteomes" id="UP000247781">
    <property type="component" value="Unassembled WGS sequence"/>
</dbReference>
<dbReference type="EMBL" id="QJJU01000023">
    <property type="protein sequence ID" value="PXX03206.1"/>
    <property type="molecule type" value="Genomic_DNA"/>
</dbReference>
<evidence type="ECO:0000256" key="1">
    <source>
        <dbReference type="SAM" id="MobiDB-lite"/>
    </source>
</evidence>
<evidence type="ECO:0000256" key="2">
    <source>
        <dbReference type="SAM" id="Phobius"/>
    </source>
</evidence>
<reference evidence="3 4" key="2">
    <citation type="submission" date="2018-06" db="EMBL/GenBank/DDBJ databases">
        <title>Sequencing of bacterial isolates from soil warming experiment in Harvard Forest, Massachusetts, USA.</title>
        <authorList>
            <person name="Deangelis K.PhD."/>
        </authorList>
    </citation>
    <scope>NUCLEOTIDE SEQUENCE [LARGE SCALE GENOMIC DNA]</scope>
    <source>
        <strain evidence="3 4">GAS496</strain>
    </source>
</reference>
<comment type="caution">
    <text evidence="3">The sequence shown here is derived from an EMBL/GenBank/DDBJ whole genome shotgun (WGS) entry which is preliminary data.</text>
</comment>
<keyword evidence="2" id="KW-1133">Transmembrane helix</keyword>
<feature type="region of interest" description="Disordered" evidence="1">
    <location>
        <begin position="1"/>
        <end position="22"/>
    </location>
</feature>
<dbReference type="AlphaFoldDB" id="A0A318HKV0"/>
<protein>
    <recommendedName>
        <fullName evidence="5">Glycosyltransferase RgtA/B/C/D-like domain-containing protein</fullName>
    </recommendedName>
</protein>
<evidence type="ECO:0008006" key="5">
    <source>
        <dbReference type="Google" id="ProtNLM"/>
    </source>
</evidence>
<evidence type="ECO:0000313" key="4">
    <source>
        <dbReference type="Proteomes" id="UP000247781"/>
    </source>
</evidence>
<feature type="transmembrane region" description="Helical" evidence="2">
    <location>
        <begin position="211"/>
        <end position="231"/>
    </location>
</feature>
<feature type="compositionally biased region" description="Basic and acidic residues" evidence="1">
    <location>
        <begin position="10"/>
        <end position="20"/>
    </location>
</feature>
<proteinExistence type="predicted"/>
<sequence length="582" mass="64742">MTATQLATENRPRSPVDGEQPKLASRRPWLPWLVFGLSLVLFAYGVTTIPSAVPSQFGLLAVASPTFGISILVAAVGFAISVRQGNIRAAIVATLLMIVVVRLPRTVATDLPMYAWTYKHLGVVDYIQHAHGLARDVDIYNGWPGLFALTAWFSELTGVSATSIAHWFTPLFHLGFAAIVYGAARAWRLEPLNAVTAVLLVEALNWVEQDYYSPQATTMLLVAGIVTLVGLSRDRPIAVWVLVLLFTAATVTHQLTPYWLLLMIGLLAVTAKFKPWWLVVPLAAIVGTWLLYNWHQASEFSLFSADVTQNIKPNIPTVGVLGQRITSAGVRALAGAMWLGTAVVLLLRWRRKKEPFWDLWPMAVLGLSPILMVLVQSYGGEVIFRVYLYSLIGCAIVLAPVLVRLLQGELRRYYVGLIGLLGATVVSVQGSTGAWYANVMPKAQVDASKIVLSQAELPAYLTSVAPVWPERSSWRYVDYARFNKYFDGLMIQAAFLAGRHFNTDEDYRQFVAALNSRPDASTYLIMTEQMQVYAWYYGVLPWDALPNLKEYLKRDTDRWQPFYDGQGITVFLHKVDTGKIGK</sequence>
<organism evidence="3 4">
    <name type="scientific">Mycolicibacterium moriokaense</name>
    <dbReference type="NCBI Taxonomy" id="39691"/>
    <lineage>
        <taxon>Bacteria</taxon>
        <taxon>Bacillati</taxon>
        <taxon>Actinomycetota</taxon>
        <taxon>Actinomycetes</taxon>
        <taxon>Mycobacteriales</taxon>
        <taxon>Mycobacteriaceae</taxon>
        <taxon>Mycolicibacterium</taxon>
    </lineage>
</organism>
<keyword evidence="2" id="KW-0472">Membrane</keyword>
<name>A0A318HKV0_9MYCO</name>
<feature type="transmembrane region" description="Helical" evidence="2">
    <location>
        <begin position="164"/>
        <end position="184"/>
    </location>
</feature>
<feature type="transmembrane region" description="Helical" evidence="2">
    <location>
        <begin position="328"/>
        <end position="347"/>
    </location>
</feature>
<dbReference type="RefSeq" id="WP_110318986.1">
    <property type="nucleotide sequence ID" value="NZ_QJJU01000023.1"/>
</dbReference>
<gene>
    <name evidence="3" type="ORF">C8E89_1238</name>
</gene>
<reference evidence="4" key="1">
    <citation type="submission" date="2018-05" db="EMBL/GenBank/DDBJ databases">
        <authorList>
            <person name="Deangelis K."/>
            <person name="Huntemann M."/>
            <person name="Clum A."/>
            <person name="Pillay M."/>
            <person name="Palaniappan K."/>
            <person name="Varghese N."/>
            <person name="Mikhailova N."/>
            <person name="Stamatis D."/>
            <person name="Reddy T."/>
            <person name="Daum C."/>
            <person name="Shapiro N."/>
            <person name="Ivanova N."/>
            <person name="Kyrpides N."/>
            <person name="Woyke T."/>
        </authorList>
    </citation>
    <scope>NUCLEOTIDE SEQUENCE [LARGE SCALE GENOMIC DNA]</scope>
    <source>
        <strain evidence="4">GAS496</strain>
    </source>
</reference>
<feature type="transmembrane region" description="Helical" evidence="2">
    <location>
        <begin position="29"/>
        <end position="47"/>
    </location>
</feature>
<feature type="transmembrane region" description="Helical" evidence="2">
    <location>
        <begin position="59"/>
        <end position="80"/>
    </location>
</feature>
<feature type="transmembrane region" description="Helical" evidence="2">
    <location>
        <begin position="413"/>
        <end position="437"/>
    </location>
</feature>
<keyword evidence="2" id="KW-0812">Transmembrane</keyword>